<evidence type="ECO:0000313" key="2">
    <source>
        <dbReference type="EMBL" id="AJA50400.1"/>
    </source>
</evidence>
<reference evidence="3" key="2">
    <citation type="submission" date="2015-10" db="EMBL/GenBank/DDBJ databases">
        <title>Improved Draft Genome Sequence of Clostridium pasteurianum Strain ATCC 6013 (DSM 525) Using a Hybrid Next-Generation Sequencing Approach.</title>
        <authorList>
            <person name="Pyne M.E."/>
            <person name="Utturkar S.M."/>
            <person name="Brown S.D."/>
            <person name="Moo-Young M."/>
            <person name="Chung D.A."/>
            <person name="Chou P.C."/>
        </authorList>
    </citation>
    <scope>NUCLEOTIDE SEQUENCE</scope>
    <source>
        <strain evidence="3">ATCC 6013</strain>
    </source>
</reference>
<dbReference type="Proteomes" id="UP000028042">
    <property type="component" value="Unassembled WGS sequence"/>
</dbReference>
<dbReference type="PATRIC" id="fig|1262449.3.peg.203"/>
<sequence>MNREIFNLVTFNSTHSAIRAERELLNEGIKVKVIPVPTEITASCGLSIRMKLEDLEKVKNILKNNDIATAGYYHVEKLGLKKNISAR</sequence>
<dbReference type="AlphaFoldDB" id="A0A0H3J141"/>
<accession>A0A0H3J141</accession>
<dbReference type="eggNOG" id="ENOG5033A63">
    <property type="taxonomic scope" value="Bacteria"/>
</dbReference>
<dbReference type="InterPro" id="IPR021778">
    <property type="entry name" value="Se/S_carrier-like"/>
</dbReference>
<dbReference type="Pfam" id="PF11823">
    <property type="entry name" value="Se_S_carrier"/>
    <property type="match status" value="1"/>
</dbReference>
<proteinExistence type="predicted"/>
<keyword evidence="5" id="KW-1185">Reference proteome</keyword>
<reference evidence="2 5" key="1">
    <citation type="journal article" date="2015" name="Genome Announc.">
        <title>Complete Genome Sequence of the Nitrogen-Fixing and Solvent-Producing Clostridium pasteurianum DSM 525.</title>
        <authorList>
            <person name="Poehlein A."/>
            <person name="Grosse-Honebrink A."/>
            <person name="Zhang Y."/>
            <person name="Minton N.P."/>
            <person name="Daniel R."/>
        </authorList>
    </citation>
    <scope>NUCLEOTIDE SEQUENCE [LARGE SCALE GENOMIC DNA]</scope>
    <source>
        <strain evidence="2">DSM 525</strain>
        <strain evidence="5">DSM 525 / ATCC 6013</strain>
    </source>
</reference>
<dbReference type="EMBL" id="CP009268">
    <property type="protein sequence ID" value="AJA50400.1"/>
    <property type="molecule type" value="Genomic_DNA"/>
</dbReference>
<dbReference type="KEGG" id="cpae:CPAST_c03120"/>
<dbReference type="Proteomes" id="UP000030905">
    <property type="component" value="Chromosome"/>
</dbReference>
<name>A0A0H3J141_CLOPA</name>
<evidence type="ECO:0000259" key="1">
    <source>
        <dbReference type="Pfam" id="PF11823"/>
    </source>
</evidence>
<dbReference type="KEGG" id="cpat:CLPA_c03120"/>
<evidence type="ECO:0000313" key="4">
    <source>
        <dbReference type="Proteomes" id="UP000028042"/>
    </source>
</evidence>
<dbReference type="GeneID" id="93072556"/>
<feature type="domain" description="Putative Se/S carrier protein-like" evidence="1">
    <location>
        <begin position="8"/>
        <end position="73"/>
    </location>
</feature>
<protein>
    <recommendedName>
        <fullName evidence="1">Putative Se/S carrier protein-like domain-containing protein</fullName>
    </recommendedName>
</protein>
<dbReference type="EMBL" id="JPGY02000001">
    <property type="protein sequence ID" value="KRU13588.1"/>
    <property type="molecule type" value="Genomic_DNA"/>
</dbReference>
<reference evidence="3 4" key="3">
    <citation type="journal article" name="Genome Announc.">
        <title>Improved Draft Genome Sequence of Clostridium pasteurianum Strain ATCC 6013 (DSM 525) Using a Hybrid Next-Generation Sequencing Approach.</title>
        <authorList>
            <person name="Pyne M.E."/>
            <person name="Utturkar S."/>
            <person name="Brown S.D."/>
            <person name="Moo-Young M."/>
            <person name="Chung D.A."/>
            <person name="Chou C.P."/>
        </authorList>
    </citation>
    <scope>NUCLEOTIDE SEQUENCE [LARGE SCALE GENOMIC DNA]</scope>
    <source>
        <strain evidence="3 4">ATCC 6013</strain>
    </source>
</reference>
<organism evidence="2 5">
    <name type="scientific">Clostridium pasteurianum DSM 525 = ATCC 6013</name>
    <dbReference type="NCBI Taxonomy" id="1262449"/>
    <lineage>
        <taxon>Bacteria</taxon>
        <taxon>Bacillati</taxon>
        <taxon>Bacillota</taxon>
        <taxon>Clostridia</taxon>
        <taxon>Eubacteriales</taxon>
        <taxon>Clostridiaceae</taxon>
        <taxon>Clostridium</taxon>
    </lineage>
</organism>
<evidence type="ECO:0000313" key="3">
    <source>
        <dbReference type="EMBL" id="KRU13588.1"/>
    </source>
</evidence>
<dbReference type="RefSeq" id="WP_003440831.1">
    <property type="nucleotide sequence ID" value="NZ_ANZB01000001.1"/>
</dbReference>
<gene>
    <name evidence="2" type="ORF">CLPA_c03120</name>
    <name evidence="3" type="ORF">CP6013_02836</name>
</gene>
<evidence type="ECO:0000313" key="5">
    <source>
        <dbReference type="Proteomes" id="UP000030905"/>
    </source>
</evidence>